<gene>
    <name evidence="1" type="ORF">EWB00_000721</name>
</gene>
<organism evidence="1 2">
    <name type="scientific">Schistosoma japonicum</name>
    <name type="common">Blood fluke</name>
    <dbReference type="NCBI Taxonomy" id="6182"/>
    <lineage>
        <taxon>Eukaryota</taxon>
        <taxon>Metazoa</taxon>
        <taxon>Spiralia</taxon>
        <taxon>Lophotrochozoa</taxon>
        <taxon>Platyhelminthes</taxon>
        <taxon>Trematoda</taxon>
        <taxon>Digenea</taxon>
        <taxon>Strigeidida</taxon>
        <taxon>Schistosomatoidea</taxon>
        <taxon>Schistosomatidae</taxon>
        <taxon>Schistosoma</taxon>
    </lineage>
</organism>
<reference evidence="1 2" key="1">
    <citation type="submission" date="2019-03" db="EMBL/GenBank/DDBJ databases">
        <title>An improved genome assembly of the fluke Schistosoma japonicum.</title>
        <authorList>
            <person name="Hu W."/>
            <person name="Luo F."/>
            <person name="Yin M."/>
            <person name="Mo X."/>
            <person name="Sun C."/>
            <person name="Wu Q."/>
            <person name="Zhu B."/>
            <person name="Xiang M."/>
            <person name="Wang J."/>
            <person name="Wang Y."/>
            <person name="Zhang T."/>
            <person name="Xu B."/>
            <person name="Zheng H."/>
            <person name="Feng Z."/>
        </authorList>
    </citation>
    <scope>NUCLEOTIDE SEQUENCE [LARGE SCALE GENOMIC DNA]</scope>
    <source>
        <strain evidence="1">HuSjv2</strain>
        <tissue evidence="1">Worms</tissue>
    </source>
</reference>
<accession>A0A4Z2CKW0</accession>
<name>A0A4Z2CKW0_SCHJA</name>
<sequence>VVDLQAVGRWPRPWSASALAGRRSTSAPTTSVCGCLERLAPDSRAPWHSLGRALDAHPLFYTAINYS</sequence>
<evidence type="ECO:0000313" key="2">
    <source>
        <dbReference type="Proteomes" id="UP000311919"/>
    </source>
</evidence>
<dbReference type="AlphaFoldDB" id="A0A4Z2CKW0"/>
<keyword evidence="2" id="KW-1185">Reference proteome</keyword>
<dbReference type="EMBL" id="SKCS01001236">
    <property type="protein sequence ID" value="TNN04654.1"/>
    <property type="molecule type" value="Genomic_DNA"/>
</dbReference>
<proteinExistence type="predicted"/>
<feature type="non-terminal residue" evidence="1">
    <location>
        <position position="1"/>
    </location>
</feature>
<evidence type="ECO:0000313" key="1">
    <source>
        <dbReference type="EMBL" id="TNN04654.1"/>
    </source>
</evidence>
<protein>
    <submittedName>
        <fullName evidence="1">Uncharacterized protein</fullName>
    </submittedName>
</protein>
<comment type="caution">
    <text evidence="1">The sequence shown here is derived from an EMBL/GenBank/DDBJ whole genome shotgun (WGS) entry which is preliminary data.</text>
</comment>
<dbReference type="Proteomes" id="UP000311919">
    <property type="component" value="Unassembled WGS sequence"/>
</dbReference>